<dbReference type="EMBL" id="CM042022">
    <property type="protein sequence ID" value="KAI3815814.1"/>
    <property type="molecule type" value="Genomic_DNA"/>
</dbReference>
<organism evidence="1 2">
    <name type="scientific">Smallanthus sonchifolius</name>
    <dbReference type="NCBI Taxonomy" id="185202"/>
    <lineage>
        <taxon>Eukaryota</taxon>
        <taxon>Viridiplantae</taxon>
        <taxon>Streptophyta</taxon>
        <taxon>Embryophyta</taxon>
        <taxon>Tracheophyta</taxon>
        <taxon>Spermatophyta</taxon>
        <taxon>Magnoliopsida</taxon>
        <taxon>eudicotyledons</taxon>
        <taxon>Gunneridae</taxon>
        <taxon>Pentapetalae</taxon>
        <taxon>asterids</taxon>
        <taxon>campanulids</taxon>
        <taxon>Asterales</taxon>
        <taxon>Asteraceae</taxon>
        <taxon>Asteroideae</taxon>
        <taxon>Heliantheae alliance</taxon>
        <taxon>Millerieae</taxon>
        <taxon>Smallanthus</taxon>
    </lineage>
</organism>
<reference evidence="1 2" key="2">
    <citation type="journal article" date="2022" name="Mol. Ecol. Resour.">
        <title>The genomes of chicory, endive, great burdock and yacon provide insights into Asteraceae paleo-polyploidization history and plant inulin production.</title>
        <authorList>
            <person name="Fan W."/>
            <person name="Wang S."/>
            <person name="Wang H."/>
            <person name="Wang A."/>
            <person name="Jiang F."/>
            <person name="Liu H."/>
            <person name="Zhao H."/>
            <person name="Xu D."/>
            <person name="Zhang Y."/>
        </authorList>
    </citation>
    <scope>NUCLEOTIDE SEQUENCE [LARGE SCALE GENOMIC DNA]</scope>
    <source>
        <strain evidence="2">cv. Yunnan</strain>
        <tissue evidence="1">Leaves</tissue>
    </source>
</reference>
<comment type="caution">
    <text evidence="1">The sequence shown here is derived from an EMBL/GenBank/DDBJ whole genome shotgun (WGS) entry which is preliminary data.</text>
</comment>
<dbReference type="Proteomes" id="UP001056120">
    <property type="component" value="Linkage Group LG05"/>
</dbReference>
<evidence type="ECO:0000313" key="1">
    <source>
        <dbReference type="EMBL" id="KAI3815814.1"/>
    </source>
</evidence>
<accession>A0ACB9J5N2</accession>
<gene>
    <name evidence="1" type="ORF">L1987_15496</name>
</gene>
<evidence type="ECO:0000313" key="2">
    <source>
        <dbReference type="Proteomes" id="UP001056120"/>
    </source>
</evidence>
<sequence length="175" mass="20682">MFEKELQSDIDNKTPLLMYQIQSLHYKEGENEVPKEKEHMLPSLTTHREQSLEDVQGHEKSRKGYELSIFGDDRVNQDSFPLTRKEHPGMHRMRTEVHTFEYQNNLSNLVTNVAKEVEKIRTSLEEVVNHLNGIKENKVIDVEWLNQIEYDLNSLKGLNTKYLWTRSKLEENLNT</sequence>
<protein>
    <submittedName>
        <fullName evidence="1">Uncharacterized protein</fullName>
    </submittedName>
</protein>
<proteinExistence type="predicted"/>
<reference evidence="2" key="1">
    <citation type="journal article" date="2022" name="Mol. Ecol. Resour.">
        <title>The genomes of chicory, endive, great burdock and yacon provide insights into Asteraceae palaeo-polyploidization history and plant inulin production.</title>
        <authorList>
            <person name="Fan W."/>
            <person name="Wang S."/>
            <person name="Wang H."/>
            <person name="Wang A."/>
            <person name="Jiang F."/>
            <person name="Liu H."/>
            <person name="Zhao H."/>
            <person name="Xu D."/>
            <person name="Zhang Y."/>
        </authorList>
    </citation>
    <scope>NUCLEOTIDE SEQUENCE [LARGE SCALE GENOMIC DNA]</scope>
    <source>
        <strain evidence="2">cv. Yunnan</strain>
    </source>
</reference>
<name>A0ACB9J5N2_9ASTR</name>
<keyword evidence="2" id="KW-1185">Reference proteome</keyword>